<gene>
    <name evidence="2" type="ORF">A4U43_C10F18540</name>
</gene>
<feature type="compositionally biased region" description="Polar residues" evidence="1">
    <location>
        <begin position="271"/>
        <end position="285"/>
    </location>
</feature>
<protein>
    <submittedName>
        <fullName evidence="2">Uncharacterized protein</fullName>
    </submittedName>
</protein>
<dbReference type="EMBL" id="CM007390">
    <property type="protein sequence ID" value="ONK57289.1"/>
    <property type="molecule type" value="Genomic_DNA"/>
</dbReference>
<evidence type="ECO:0000313" key="2">
    <source>
        <dbReference type="EMBL" id="ONK57289.1"/>
    </source>
</evidence>
<dbReference type="Gramene" id="ONK57289">
    <property type="protein sequence ID" value="ONK57289"/>
    <property type="gene ID" value="A4U43_C10F18540"/>
</dbReference>
<reference evidence="3" key="1">
    <citation type="journal article" date="2017" name="Nat. Commun.">
        <title>The asparagus genome sheds light on the origin and evolution of a young Y chromosome.</title>
        <authorList>
            <person name="Harkess A."/>
            <person name="Zhou J."/>
            <person name="Xu C."/>
            <person name="Bowers J.E."/>
            <person name="Van der Hulst R."/>
            <person name="Ayyampalayam S."/>
            <person name="Mercati F."/>
            <person name="Riccardi P."/>
            <person name="McKain M.R."/>
            <person name="Kakrana A."/>
            <person name="Tang H."/>
            <person name="Ray J."/>
            <person name="Groenendijk J."/>
            <person name="Arikit S."/>
            <person name="Mathioni S.M."/>
            <person name="Nakano M."/>
            <person name="Shan H."/>
            <person name="Telgmann-Rauber A."/>
            <person name="Kanno A."/>
            <person name="Yue Z."/>
            <person name="Chen H."/>
            <person name="Li W."/>
            <person name="Chen Y."/>
            <person name="Xu X."/>
            <person name="Zhang Y."/>
            <person name="Luo S."/>
            <person name="Chen H."/>
            <person name="Gao J."/>
            <person name="Mao Z."/>
            <person name="Pires J.C."/>
            <person name="Luo M."/>
            <person name="Kudrna D."/>
            <person name="Wing R.A."/>
            <person name="Meyers B.C."/>
            <person name="Yi K."/>
            <person name="Kong H."/>
            <person name="Lavrijsen P."/>
            <person name="Sunseri F."/>
            <person name="Falavigna A."/>
            <person name="Ye Y."/>
            <person name="Leebens-Mack J.H."/>
            <person name="Chen G."/>
        </authorList>
    </citation>
    <scope>NUCLEOTIDE SEQUENCE [LARGE SCALE GENOMIC DNA]</scope>
    <source>
        <strain evidence="3">cv. DH0086</strain>
    </source>
</reference>
<evidence type="ECO:0000256" key="1">
    <source>
        <dbReference type="SAM" id="MobiDB-lite"/>
    </source>
</evidence>
<feature type="compositionally biased region" description="Low complexity" evidence="1">
    <location>
        <begin position="316"/>
        <end position="345"/>
    </location>
</feature>
<evidence type="ECO:0000313" key="3">
    <source>
        <dbReference type="Proteomes" id="UP000243459"/>
    </source>
</evidence>
<proteinExistence type="predicted"/>
<feature type="compositionally biased region" description="Pro residues" evidence="1">
    <location>
        <begin position="346"/>
        <end position="355"/>
    </location>
</feature>
<keyword evidence="3" id="KW-1185">Reference proteome</keyword>
<feature type="region of interest" description="Disordered" evidence="1">
    <location>
        <begin position="315"/>
        <end position="390"/>
    </location>
</feature>
<dbReference type="AlphaFoldDB" id="A0A5P1E494"/>
<feature type="region of interest" description="Disordered" evidence="1">
    <location>
        <begin position="410"/>
        <end position="431"/>
    </location>
</feature>
<organism evidence="2 3">
    <name type="scientific">Asparagus officinalis</name>
    <name type="common">Garden asparagus</name>
    <dbReference type="NCBI Taxonomy" id="4686"/>
    <lineage>
        <taxon>Eukaryota</taxon>
        <taxon>Viridiplantae</taxon>
        <taxon>Streptophyta</taxon>
        <taxon>Embryophyta</taxon>
        <taxon>Tracheophyta</taxon>
        <taxon>Spermatophyta</taxon>
        <taxon>Magnoliopsida</taxon>
        <taxon>Liliopsida</taxon>
        <taxon>Asparagales</taxon>
        <taxon>Asparagaceae</taxon>
        <taxon>Asparagoideae</taxon>
        <taxon>Asparagus</taxon>
    </lineage>
</organism>
<feature type="region of interest" description="Disordered" evidence="1">
    <location>
        <begin position="224"/>
        <end position="288"/>
    </location>
</feature>
<accession>A0A5P1E494</accession>
<dbReference type="Proteomes" id="UP000243459">
    <property type="component" value="Chromosome 10"/>
</dbReference>
<sequence>MHKQGSMALVSSWHRINDCVSTACTGAGLESTTVDSVKLRSEMLMQEYVYIWYSLVFENFKIPCFSRAFSECILVHADNRSCVIFTEKIIKLAFICTSARLPSQSVITSENSNPAFCNGGSVAAERLRFVGGSSGAVELEELGEELVVFVVSLVALFCGHDSLHKYCLNLTTRRHEQLVLSSNCSTENKKAHQPPAPLNSLLPSFRSLLLLIRCSKALASASFTRPESGRPNLERLALPPGRPARVPSATSRPFRSAAGPGLVVSAKSRAHSGSTSQRGAPSSSPFRRPHLFRRAADHPTSPSWAHTEAANDCRSRALASSSRRASHGRACSPRPSRALTARRALPPGPLPPPLAPVDRRRPLRASPRQREPRSTSTAGCSPCRGRPPLQRVRHVRPNDVETVGRYGFAFGGPSLLPDSRPQSEDRPAPGHLFRAVGYSITADPTSVRSGSTR</sequence>
<name>A0A5P1E494_ASPOF</name>